<keyword evidence="4 5" id="KW-0472">Membrane</keyword>
<keyword evidence="5" id="KW-0813">Transport</keyword>
<keyword evidence="5" id="KW-0811">Translocation</keyword>
<dbReference type="AlphaFoldDB" id="A0A1M6Q9X4"/>
<sequence length="282" mass="31964">MSNLPLDQMDPDEHETNEMSFLDHLEELRWHIIRAFIAITAFTVGAFASKELVFGTIILGPSKTDFWTYRWLCQLGDLLQTQAICIDTLPFILQSRQMTGQFTMHIASSFAIGLICAFPYAFWEIWRFISPGLYINEKKVARGAVFWVSFLFMIGVAFGYLILTPLSVNFLSNYQIDPSILNEFDIISYVSTVTTLVLACGLLFQLPMVVLFLTKAGIITPAIMKAYRKHGIVVIFFLGALLTPPDPFSQILIAIPLIGLYQISITVSKRAYKNREKELIKL</sequence>
<organism evidence="6 7">
    <name type="scientific">Reichenbachiella agariperforans</name>
    <dbReference type="NCBI Taxonomy" id="156994"/>
    <lineage>
        <taxon>Bacteria</taxon>
        <taxon>Pseudomonadati</taxon>
        <taxon>Bacteroidota</taxon>
        <taxon>Cytophagia</taxon>
        <taxon>Cytophagales</taxon>
        <taxon>Reichenbachiellaceae</taxon>
        <taxon>Reichenbachiella</taxon>
    </lineage>
</organism>
<dbReference type="GO" id="GO:0009977">
    <property type="term" value="F:proton motive force dependent protein transmembrane transporter activity"/>
    <property type="evidence" value="ECO:0007669"/>
    <property type="project" value="TreeGrafter"/>
</dbReference>
<keyword evidence="5" id="KW-1003">Cell membrane</keyword>
<feature type="transmembrane region" description="Helical" evidence="5">
    <location>
        <begin position="102"/>
        <end position="123"/>
    </location>
</feature>
<feature type="transmembrane region" description="Helical" evidence="5">
    <location>
        <begin position="144"/>
        <end position="166"/>
    </location>
</feature>
<dbReference type="GO" id="GO:0033281">
    <property type="term" value="C:TAT protein transport complex"/>
    <property type="evidence" value="ECO:0007669"/>
    <property type="project" value="UniProtKB-UniRule"/>
</dbReference>
<dbReference type="GO" id="GO:0065002">
    <property type="term" value="P:intracellular protein transmembrane transport"/>
    <property type="evidence" value="ECO:0007669"/>
    <property type="project" value="TreeGrafter"/>
</dbReference>
<dbReference type="RefSeq" id="WP_073122263.1">
    <property type="nucleotide sequence ID" value="NZ_FRAA01000003.1"/>
</dbReference>
<reference evidence="7" key="1">
    <citation type="submission" date="2016-11" db="EMBL/GenBank/DDBJ databases">
        <authorList>
            <person name="Varghese N."/>
            <person name="Submissions S."/>
        </authorList>
    </citation>
    <scope>NUCLEOTIDE SEQUENCE [LARGE SCALE GENOMIC DNA]</scope>
    <source>
        <strain evidence="7">DSM 26134</strain>
    </source>
</reference>
<evidence type="ECO:0000313" key="7">
    <source>
        <dbReference type="Proteomes" id="UP000184474"/>
    </source>
</evidence>
<dbReference type="PANTHER" id="PTHR30371">
    <property type="entry name" value="SEC-INDEPENDENT PROTEIN TRANSLOCASE PROTEIN TATC"/>
    <property type="match status" value="1"/>
</dbReference>
<protein>
    <recommendedName>
        <fullName evidence="5">Sec-independent protein translocase protein TatC</fullName>
    </recommendedName>
</protein>
<comment type="function">
    <text evidence="5">Part of the twin-arginine translocation (Tat) system that transports large folded proteins containing a characteristic twin-arginine motif in their signal peptide across membranes.</text>
</comment>
<evidence type="ECO:0000256" key="2">
    <source>
        <dbReference type="ARBA" id="ARBA00022692"/>
    </source>
</evidence>
<evidence type="ECO:0000256" key="5">
    <source>
        <dbReference type="HAMAP-Rule" id="MF_00902"/>
    </source>
</evidence>
<dbReference type="EMBL" id="FRAA01000003">
    <property type="protein sequence ID" value="SHK16958.1"/>
    <property type="molecule type" value="Genomic_DNA"/>
</dbReference>
<dbReference type="PANTHER" id="PTHR30371:SF0">
    <property type="entry name" value="SEC-INDEPENDENT PROTEIN TRANSLOCASE PROTEIN TATC, CHLOROPLASTIC-RELATED"/>
    <property type="match status" value="1"/>
</dbReference>
<keyword evidence="2 5" id="KW-0812">Transmembrane</keyword>
<dbReference type="Pfam" id="PF00902">
    <property type="entry name" value="TatC"/>
    <property type="match status" value="1"/>
</dbReference>
<proteinExistence type="inferred from homology"/>
<dbReference type="Proteomes" id="UP000184474">
    <property type="component" value="Unassembled WGS sequence"/>
</dbReference>
<keyword evidence="5" id="KW-0653">Protein transport</keyword>
<comment type="subcellular location">
    <subcellularLocation>
        <location evidence="5">Cell membrane</location>
        <topology evidence="5">Multi-pass membrane protein</topology>
    </subcellularLocation>
    <subcellularLocation>
        <location evidence="1">Membrane</location>
        <topology evidence="1">Multi-pass membrane protein</topology>
    </subcellularLocation>
</comment>
<comment type="similarity">
    <text evidence="5">Belongs to the TatC family.</text>
</comment>
<dbReference type="NCBIfam" id="TIGR00945">
    <property type="entry name" value="tatC"/>
    <property type="match status" value="1"/>
</dbReference>
<feature type="transmembrane region" description="Helical" evidence="5">
    <location>
        <begin position="248"/>
        <end position="267"/>
    </location>
</feature>
<accession>A0A1M6Q9X4</accession>
<evidence type="ECO:0000256" key="1">
    <source>
        <dbReference type="ARBA" id="ARBA00004141"/>
    </source>
</evidence>
<dbReference type="PRINTS" id="PR01840">
    <property type="entry name" value="TATCFAMILY"/>
</dbReference>
<evidence type="ECO:0000313" key="6">
    <source>
        <dbReference type="EMBL" id="SHK16958.1"/>
    </source>
</evidence>
<feature type="transmembrane region" description="Helical" evidence="5">
    <location>
        <begin position="226"/>
        <end position="242"/>
    </location>
</feature>
<dbReference type="GO" id="GO:0043953">
    <property type="term" value="P:protein transport by the Tat complex"/>
    <property type="evidence" value="ECO:0007669"/>
    <property type="project" value="UniProtKB-UniRule"/>
</dbReference>
<dbReference type="InterPro" id="IPR002033">
    <property type="entry name" value="TatC"/>
</dbReference>
<dbReference type="STRING" id="156994.SAMN04488028_103233"/>
<dbReference type="HAMAP" id="MF_00902">
    <property type="entry name" value="TatC"/>
    <property type="match status" value="1"/>
</dbReference>
<keyword evidence="3 5" id="KW-1133">Transmembrane helix</keyword>
<gene>
    <name evidence="5" type="primary">tatC</name>
    <name evidence="6" type="ORF">SAMN04488028_103233</name>
</gene>
<feature type="transmembrane region" description="Helical" evidence="5">
    <location>
        <begin position="186"/>
        <end position="214"/>
    </location>
</feature>
<evidence type="ECO:0000256" key="3">
    <source>
        <dbReference type="ARBA" id="ARBA00022989"/>
    </source>
</evidence>
<evidence type="ECO:0000256" key="4">
    <source>
        <dbReference type="ARBA" id="ARBA00023136"/>
    </source>
</evidence>
<name>A0A1M6Q9X4_REIAG</name>
<comment type="subunit">
    <text evidence="5">Forms a complex with TatA.</text>
</comment>
<feature type="transmembrane region" description="Helical" evidence="5">
    <location>
        <begin position="35"/>
        <end position="59"/>
    </location>
</feature>
<keyword evidence="7" id="KW-1185">Reference proteome</keyword>